<reference evidence="15" key="2">
    <citation type="submission" date="2014-05" db="EMBL/GenBank/DDBJ databases">
        <title>The genome and life-stage specific transcriptomes of Globodera pallida elucidate key aspects of plant parasitism by a cyst nematode.</title>
        <authorList>
            <person name="Cotton J.A."/>
            <person name="Lilley C.J."/>
            <person name="Jones L.M."/>
            <person name="Kikuchi T."/>
            <person name="Reid A.J."/>
            <person name="Thorpe P."/>
            <person name="Tsai I.J."/>
            <person name="Beasley H."/>
            <person name="Blok V."/>
            <person name="Cock P.J.A."/>
            <person name="Van den Akker S.E."/>
            <person name="Holroyd N."/>
            <person name="Hunt M."/>
            <person name="Mantelin S."/>
            <person name="Naghra H."/>
            <person name="Pain A."/>
            <person name="Palomares-Rius J.E."/>
            <person name="Zarowiecki M."/>
            <person name="Berriman M."/>
            <person name="Jones J.T."/>
            <person name="Urwin P.E."/>
        </authorList>
    </citation>
    <scope>NUCLEOTIDE SEQUENCE [LARGE SCALE GENOMIC DNA]</scope>
    <source>
        <strain evidence="15">Lindley</strain>
    </source>
</reference>
<dbReference type="SUPFAM" id="SSF53187">
    <property type="entry name" value="Zn-dependent exopeptidases"/>
    <property type="match status" value="1"/>
</dbReference>
<organism evidence="15 16">
    <name type="scientific">Globodera pallida</name>
    <name type="common">Potato cyst nematode worm</name>
    <name type="synonym">Heterodera pallida</name>
    <dbReference type="NCBI Taxonomy" id="36090"/>
    <lineage>
        <taxon>Eukaryota</taxon>
        <taxon>Metazoa</taxon>
        <taxon>Ecdysozoa</taxon>
        <taxon>Nematoda</taxon>
        <taxon>Chromadorea</taxon>
        <taxon>Rhabditida</taxon>
        <taxon>Tylenchina</taxon>
        <taxon>Tylenchomorpha</taxon>
        <taxon>Tylenchoidea</taxon>
        <taxon>Heteroderidae</taxon>
        <taxon>Heteroderinae</taxon>
        <taxon>Globodera</taxon>
    </lineage>
</organism>
<feature type="transmembrane region" description="Helical" evidence="13">
    <location>
        <begin position="659"/>
        <end position="680"/>
    </location>
</feature>
<proteinExistence type="inferred from homology"/>
<evidence type="ECO:0000256" key="9">
    <source>
        <dbReference type="ARBA" id="ARBA00023049"/>
    </source>
</evidence>
<dbReference type="Pfam" id="PF02244">
    <property type="entry name" value="Propep_M14"/>
    <property type="match status" value="1"/>
</dbReference>
<feature type="compositionally biased region" description="Basic and acidic residues" evidence="12">
    <location>
        <begin position="1543"/>
        <end position="1555"/>
    </location>
</feature>
<evidence type="ECO:0000256" key="3">
    <source>
        <dbReference type="ARBA" id="ARBA00022645"/>
    </source>
</evidence>
<dbReference type="InterPro" id="IPR012858">
    <property type="entry name" value="DC_STAMP-like"/>
</dbReference>
<dbReference type="GO" id="GO:0008270">
    <property type="term" value="F:zinc ion binding"/>
    <property type="evidence" value="ECO:0007669"/>
    <property type="project" value="InterPro"/>
</dbReference>
<dbReference type="WBParaSite" id="GPLIN_001037900">
    <property type="protein sequence ID" value="GPLIN_001037900"/>
    <property type="gene ID" value="GPLIN_001037900"/>
</dbReference>
<keyword evidence="3" id="KW-0121">Carboxypeptidase</keyword>
<feature type="transmembrane region" description="Helical" evidence="13">
    <location>
        <begin position="20"/>
        <end position="44"/>
    </location>
</feature>
<dbReference type="Pfam" id="PF00246">
    <property type="entry name" value="Peptidase_M14"/>
    <property type="match status" value="1"/>
</dbReference>
<evidence type="ECO:0000259" key="14">
    <source>
        <dbReference type="PROSITE" id="PS52035"/>
    </source>
</evidence>
<keyword evidence="15" id="KW-1185">Reference proteome</keyword>
<feature type="compositionally biased region" description="Polar residues" evidence="12">
    <location>
        <begin position="1570"/>
        <end position="1589"/>
    </location>
</feature>
<feature type="transmembrane region" description="Helical" evidence="13">
    <location>
        <begin position="207"/>
        <end position="228"/>
    </location>
</feature>
<evidence type="ECO:0000256" key="2">
    <source>
        <dbReference type="ARBA" id="ARBA00005988"/>
    </source>
</evidence>
<dbReference type="PRINTS" id="PR00765">
    <property type="entry name" value="CRBOXYPTASEA"/>
</dbReference>
<keyword evidence="9" id="KW-0482">Metalloprotease</keyword>
<dbReference type="Pfam" id="PF07782">
    <property type="entry name" value="DC_STAMP"/>
    <property type="match status" value="1"/>
</dbReference>
<keyword evidence="10" id="KW-1015">Disulfide bond</keyword>
<dbReference type="InterPro" id="IPR000834">
    <property type="entry name" value="Peptidase_M14"/>
</dbReference>
<dbReference type="PANTHER" id="PTHR11705:SF51">
    <property type="entry name" value="CARBOXYPEPTIDASE SURO-1-RELATED"/>
    <property type="match status" value="1"/>
</dbReference>
<keyword evidence="6" id="KW-0732">Signal</keyword>
<dbReference type="Gene3D" id="3.30.70.340">
    <property type="entry name" value="Metallocarboxypeptidase-like"/>
    <property type="match status" value="1"/>
</dbReference>
<feature type="transmembrane region" description="Helical" evidence="13">
    <location>
        <begin position="88"/>
        <end position="111"/>
    </location>
</feature>
<dbReference type="Pfam" id="PF10277">
    <property type="entry name" value="Frag1"/>
    <property type="match status" value="1"/>
</dbReference>
<evidence type="ECO:0000256" key="1">
    <source>
        <dbReference type="ARBA" id="ARBA00001947"/>
    </source>
</evidence>
<feature type="transmembrane region" description="Helical" evidence="13">
    <location>
        <begin position="563"/>
        <end position="587"/>
    </location>
</feature>
<dbReference type="InterPro" id="IPR036990">
    <property type="entry name" value="M14A-like_propep"/>
</dbReference>
<feature type="region of interest" description="Disordered" evidence="12">
    <location>
        <begin position="976"/>
        <end position="1004"/>
    </location>
</feature>
<evidence type="ECO:0000256" key="13">
    <source>
        <dbReference type="SAM" id="Phobius"/>
    </source>
</evidence>
<protein>
    <submittedName>
        <fullName evidence="16">Peptidase_M14 domain-containing protein</fullName>
    </submittedName>
</protein>
<comment type="cofactor">
    <cofactor evidence="1">
        <name>Zn(2+)</name>
        <dbReference type="ChEBI" id="CHEBI:29105"/>
    </cofactor>
</comment>
<feature type="compositionally biased region" description="Basic and acidic residues" evidence="12">
    <location>
        <begin position="1513"/>
        <end position="1524"/>
    </location>
</feature>
<keyword evidence="13" id="KW-0812">Transmembrane</keyword>
<dbReference type="PROSITE" id="PS52035">
    <property type="entry name" value="PEPTIDASE_M14"/>
    <property type="match status" value="1"/>
</dbReference>
<dbReference type="GO" id="GO:0016020">
    <property type="term" value="C:membrane"/>
    <property type="evidence" value="ECO:0007669"/>
    <property type="project" value="InterPro"/>
</dbReference>
<name>A0A183CBX8_GLOPA</name>
<evidence type="ECO:0000313" key="15">
    <source>
        <dbReference type="Proteomes" id="UP000050741"/>
    </source>
</evidence>
<feature type="active site" description="Proton donor/acceptor" evidence="11">
    <location>
        <position position="1340"/>
    </location>
</feature>
<feature type="transmembrane region" description="Helical" evidence="13">
    <location>
        <begin position="159"/>
        <end position="186"/>
    </location>
</feature>
<feature type="transmembrane region" description="Helical" evidence="13">
    <location>
        <begin position="132"/>
        <end position="153"/>
    </location>
</feature>
<dbReference type="SUPFAM" id="SSF54897">
    <property type="entry name" value="Protease propeptides/inhibitors"/>
    <property type="match status" value="1"/>
</dbReference>
<feature type="transmembrane region" description="Helical" evidence="13">
    <location>
        <begin position="1415"/>
        <end position="1435"/>
    </location>
</feature>
<evidence type="ECO:0000256" key="12">
    <source>
        <dbReference type="SAM" id="MobiDB-lite"/>
    </source>
</evidence>
<dbReference type="GO" id="GO:0004181">
    <property type="term" value="F:metallocarboxypeptidase activity"/>
    <property type="evidence" value="ECO:0007669"/>
    <property type="project" value="InterPro"/>
</dbReference>
<dbReference type="SMART" id="SM00631">
    <property type="entry name" value="Zn_pept"/>
    <property type="match status" value="1"/>
</dbReference>
<keyword evidence="13" id="KW-0472">Membrane</keyword>
<feature type="transmembrane region" description="Helical" evidence="13">
    <location>
        <begin position="64"/>
        <end position="82"/>
    </location>
</feature>
<dbReference type="PANTHER" id="PTHR11705">
    <property type="entry name" value="PROTEASE FAMILY M14 CARBOXYPEPTIDASE A,B"/>
    <property type="match status" value="1"/>
</dbReference>
<evidence type="ECO:0000256" key="6">
    <source>
        <dbReference type="ARBA" id="ARBA00022729"/>
    </source>
</evidence>
<dbReference type="Proteomes" id="UP000050741">
    <property type="component" value="Unassembled WGS sequence"/>
</dbReference>
<feature type="transmembrane region" description="Helical" evidence="13">
    <location>
        <begin position="1447"/>
        <end position="1473"/>
    </location>
</feature>
<evidence type="ECO:0000256" key="8">
    <source>
        <dbReference type="ARBA" id="ARBA00022833"/>
    </source>
</evidence>
<dbReference type="InterPro" id="IPR019402">
    <property type="entry name" value="CWH43_N"/>
</dbReference>
<dbReference type="CDD" id="cd03860">
    <property type="entry name" value="M14_CP_A-B_like"/>
    <property type="match status" value="1"/>
</dbReference>
<dbReference type="FunFam" id="3.40.630.10:FF:000084">
    <property type="entry name" value="Carboxypeptidase B2"/>
    <property type="match status" value="1"/>
</dbReference>
<keyword evidence="4" id="KW-0645">Protease</keyword>
<keyword evidence="5" id="KW-0479">Metal-binding</keyword>
<dbReference type="GO" id="GO:0006508">
    <property type="term" value="P:proteolysis"/>
    <property type="evidence" value="ECO:0007669"/>
    <property type="project" value="UniProtKB-KW"/>
</dbReference>
<keyword evidence="8" id="KW-0862">Zinc</keyword>
<evidence type="ECO:0000256" key="7">
    <source>
        <dbReference type="ARBA" id="ARBA00022801"/>
    </source>
</evidence>
<evidence type="ECO:0000256" key="11">
    <source>
        <dbReference type="PROSITE-ProRule" id="PRU01379"/>
    </source>
</evidence>
<feature type="transmembrane region" description="Helical" evidence="13">
    <location>
        <begin position="752"/>
        <end position="785"/>
    </location>
</feature>
<evidence type="ECO:0000256" key="10">
    <source>
        <dbReference type="ARBA" id="ARBA00023157"/>
    </source>
</evidence>
<feature type="region of interest" description="Disordered" evidence="12">
    <location>
        <begin position="1513"/>
        <end position="1602"/>
    </location>
</feature>
<feature type="domain" description="Peptidase M14" evidence="14">
    <location>
        <begin position="1029"/>
        <end position="1376"/>
    </location>
</feature>
<evidence type="ECO:0000256" key="5">
    <source>
        <dbReference type="ARBA" id="ARBA00022723"/>
    </source>
</evidence>
<reference evidence="15" key="1">
    <citation type="submission" date="2013-12" db="EMBL/GenBank/DDBJ databases">
        <authorList>
            <person name="Aslett M."/>
        </authorList>
    </citation>
    <scope>NUCLEOTIDE SEQUENCE [LARGE SCALE GENOMIC DNA]</scope>
    <source>
        <strain evidence="15">Lindley</strain>
    </source>
</reference>
<evidence type="ECO:0000256" key="4">
    <source>
        <dbReference type="ARBA" id="ARBA00022670"/>
    </source>
</evidence>
<dbReference type="GO" id="GO:0005615">
    <property type="term" value="C:extracellular space"/>
    <property type="evidence" value="ECO:0007669"/>
    <property type="project" value="TreeGrafter"/>
</dbReference>
<feature type="compositionally biased region" description="Basic and acidic residues" evidence="12">
    <location>
        <begin position="976"/>
        <end position="993"/>
    </location>
</feature>
<comment type="similarity">
    <text evidence="2 11">Belongs to the peptidase M14 family.</text>
</comment>
<dbReference type="InterPro" id="IPR003146">
    <property type="entry name" value="M14A_act_pep"/>
</dbReference>
<evidence type="ECO:0000313" key="16">
    <source>
        <dbReference type="WBParaSite" id="GPLIN_001037900"/>
    </source>
</evidence>
<keyword evidence="13" id="KW-1133">Transmembrane helix</keyword>
<accession>A0A183CBX8</accession>
<keyword evidence="7" id="KW-0378">Hydrolase</keyword>
<sequence length="1708" mass="194807">MQRARLPSLSRIINLPMERIFWQLTFLFHIPLRAVEIAVGFFRYGRLRSVECNWPRAYTLCRHFYLWLGSLELIFLIALSVVGEREFISYHVIFFYAFGAFAIGFFIMNAVCHSQSLYYLNPYGRISYHTKIVLTVLYVISVPILFGAFVLYWRKCITIMYDVFAVAEYIDVFLTIAYHCCAFFDIRYKVVFSVREVRAVNSSDDYYLLRLLYNLPIGFGIAMLIYHLAWYRVNFADSILIDSFWKEFVKWSMITFSALSYSLNPLVRASLSCSLFSGLSSSGQGIISVFVIEKLNQGPINNILQNFNISTVITVCHLELQARITKRRIELQAGPMEALFEKNFGNITTIGHKVVQTLKSLIQPFDEDVEENTDEDAHLAAIIDTAQKLADRQLLTEGEDSSGYGKLDRATKPAWKRLKSQLGRSIARRFERRCKYMFASSVEACHKKLQDSQSLCYDSVPWPLDSFACSRINALSLCQARKVGEMSTKFCELGQSVDSGKEEHEMLFSPELDGQMHGLQNVSDQIKRQLQLNLHFQVIEQPEIERGYSLIQLNSELKHDVKILQVVLGTFNVMLDFVVVMFTYFIFKNCVQTTLRYLNDIEFKNSFTTPYFWRIDKKRQDMGKVYMRPLRKAERKHNKVISPYGLPRSDEIKKMVSSFVRWSVLAFVVAVVVMVDYFFFKLLEIVVTHGKVLRHQKGSANLNIVVNGTGAIAELLRNVLQMNYSQQLDEHLDNLYCLDKNNPSKPEWNFNILYLVVPLAGMLVLQVFFNFVVQRFVLFFVLGLMFPRRAKARIIHLYNKILLGRVNLTKMEDVKEKLQYRYHHQHPFLFPSSPSSSSSLFFVLMSLLVSSSLLLPLTSNPNSSISSGKSNFSDVLLQIRKIQKHGEVFRVFRIFTQSWSDVKAVQQLSNVAKENSEMDFWLESTHPGQFAELMVSPEGVEAFERFLAAHPHLHVEMTVDDVQKLIVRNEFRAEERRAPKGGRKREGEEDAFLRSRRRDPSPVVDGGHKQFYAFDQVGQLRGVTYPWGQYTGYSEMVRYMRTLEFYYPNLVQLVQLGSTHEGRSIEGVKIGYNGQIFAQSSNSEQKPKPARKKRPKRVFWIDGNMHAREWASSHTALFIINQLVWAYEKDPFITNALNHIDFVIVPCTNPDGFEYSRSSMKPQTRLWRKNRSPEQCSRSIWGGLHCCRGVDLNRNFDFHWAETGSSLNACSNLFAGKKAFSEPEAKAIANFLQDEEMKGRVDAFVGSEFDKQSERRPPLKITLHTYAQLWIHPFSHEYQNFPNDVAKVKNLALSATARLREVYGINYKVGTGADLLAPASGGSDDWAKQTLGVKFVYLVELRPQQQVSNGFILRQEELLPTAIETFEAIKVVIQGVLVEKALPLVPLPPFGTLGKNVTTAFNSITTNLPSTATHIPFPIGSIEVIINFIVINIIYINVINIVINFTYFIIINIAINFINIIVINIFIAISIIFKATGTESEIGSLVSGGDEEPEPPAEGRAFQFISVEVNGREWGRTEGRRTTNEDTNATRTAAAVGGSSENETSRKGNVAKEADNGSFFVKLPADAERTSTPTSEATPLSESTEQQQLSPSPASSSSVHSTQFRFTLPSVLTRRMTTTPTATPGMGDRSWKKFTENSHQLVSEFTASTAKEQKLNHLAQRQSTQQQHKRLAQQRPLKRLFWTLGRNMSSETSKLTKLVGLLQVNYSK</sequence>
<reference evidence="16" key="3">
    <citation type="submission" date="2016-06" db="UniProtKB">
        <authorList>
            <consortium name="WormBaseParasite"/>
        </authorList>
    </citation>
    <scope>IDENTIFICATION</scope>
</reference>
<dbReference type="Gene3D" id="3.40.630.10">
    <property type="entry name" value="Zn peptidases"/>
    <property type="match status" value="1"/>
</dbReference>